<feature type="transmembrane region" description="Helical" evidence="6">
    <location>
        <begin position="135"/>
        <end position="161"/>
    </location>
</feature>
<evidence type="ECO:0000256" key="5">
    <source>
        <dbReference type="ARBA" id="ARBA00023136"/>
    </source>
</evidence>
<name>A0ABN8GX96_9BACL</name>
<feature type="transmembrane region" description="Helical" evidence="6">
    <location>
        <begin position="235"/>
        <end position="258"/>
    </location>
</feature>
<feature type="transmembrane region" description="Helical" evidence="6">
    <location>
        <begin position="173"/>
        <end position="191"/>
    </location>
</feature>
<organism evidence="7 8">
    <name type="scientific">Paenibacillus allorhizoplanae</name>
    <dbReference type="NCBI Taxonomy" id="2905648"/>
    <lineage>
        <taxon>Bacteria</taxon>
        <taxon>Bacillati</taxon>
        <taxon>Bacillota</taxon>
        <taxon>Bacilli</taxon>
        <taxon>Bacillales</taxon>
        <taxon>Paenibacillaceae</taxon>
        <taxon>Paenibacillus</taxon>
    </lineage>
</organism>
<dbReference type="InterPro" id="IPR002781">
    <property type="entry name" value="TM_pro_TauE-like"/>
</dbReference>
<dbReference type="PANTHER" id="PTHR43701">
    <property type="entry name" value="MEMBRANE TRANSPORTER PROTEIN MJ0441-RELATED"/>
    <property type="match status" value="1"/>
</dbReference>
<comment type="similarity">
    <text evidence="2 6">Belongs to the 4-toluene sulfonate uptake permease (TSUP) (TC 2.A.102) family.</text>
</comment>
<keyword evidence="5 6" id="KW-0472">Membrane</keyword>
<gene>
    <name evidence="7" type="ORF">PAECIP111891_05132</name>
</gene>
<evidence type="ECO:0000256" key="1">
    <source>
        <dbReference type="ARBA" id="ARBA00004141"/>
    </source>
</evidence>
<dbReference type="Proteomes" id="UP000838821">
    <property type="component" value="Unassembled WGS sequence"/>
</dbReference>
<feature type="transmembrane region" description="Helical" evidence="6">
    <location>
        <begin position="203"/>
        <end position="223"/>
    </location>
</feature>
<keyword evidence="6" id="KW-1003">Cell membrane</keyword>
<reference evidence="7" key="1">
    <citation type="submission" date="2022-01" db="EMBL/GenBank/DDBJ databases">
        <authorList>
            <person name="Criscuolo A."/>
        </authorList>
    </citation>
    <scope>NUCLEOTIDE SEQUENCE</scope>
    <source>
        <strain evidence="7">CIP111891</strain>
    </source>
</reference>
<evidence type="ECO:0000256" key="3">
    <source>
        <dbReference type="ARBA" id="ARBA00022692"/>
    </source>
</evidence>
<accession>A0ABN8GX96</accession>
<evidence type="ECO:0000313" key="8">
    <source>
        <dbReference type="Proteomes" id="UP000838821"/>
    </source>
</evidence>
<feature type="transmembrane region" description="Helical" evidence="6">
    <location>
        <begin position="6"/>
        <end position="33"/>
    </location>
</feature>
<sequence>MSFALVLIGLIGGILTGLMSVGGGLILTFLLLLTPPLFGQEYSMHMIAGMVIVQTLFSSSSGLVTYWKNHLIDWYLLRYMGPPSLIGGTIGSVLSNQMSHELLTAIFAILALIATASMFLQRVKATSPPYQNKTWAVSLGLGIGLLGGMFGLGAGFLLLPVLMNVFKIESRTAVGTGLALGLLLVVGALIGKTFGSAGTGFPWIEGLILAIGAIPGGLIGSRLANRMKSRSLQSVMSVALILVSIKLWADLLHVYGLVPKF</sequence>
<dbReference type="Pfam" id="PF01925">
    <property type="entry name" value="TauE"/>
    <property type="match status" value="1"/>
</dbReference>
<dbReference type="RefSeq" id="WP_236291246.1">
    <property type="nucleotide sequence ID" value="NZ_CAKMMW010000020.1"/>
</dbReference>
<protein>
    <recommendedName>
        <fullName evidence="6">Probable membrane transporter protein</fullName>
    </recommendedName>
</protein>
<keyword evidence="8" id="KW-1185">Reference proteome</keyword>
<feature type="transmembrane region" description="Helical" evidence="6">
    <location>
        <begin position="102"/>
        <end position="123"/>
    </location>
</feature>
<evidence type="ECO:0000256" key="2">
    <source>
        <dbReference type="ARBA" id="ARBA00009142"/>
    </source>
</evidence>
<proteinExistence type="inferred from homology"/>
<dbReference type="EMBL" id="CAKMMW010000020">
    <property type="protein sequence ID" value="CAH1221182.1"/>
    <property type="molecule type" value="Genomic_DNA"/>
</dbReference>
<comment type="subcellular location">
    <subcellularLocation>
        <location evidence="6">Cell membrane</location>
        <topology evidence="6">Multi-pass membrane protein</topology>
    </subcellularLocation>
    <subcellularLocation>
        <location evidence="1">Membrane</location>
        <topology evidence="1">Multi-pass membrane protein</topology>
    </subcellularLocation>
</comment>
<dbReference type="InterPro" id="IPR051598">
    <property type="entry name" value="TSUP/Inactive_protease-like"/>
</dbReference>
<evidence type="ECO:0000256" key="4">
    <source>
        <dbReference type="ARBA" id="ARBA00022989"/>
    </source>
</evidence>
<dbReference type="PANTHER" id="PTHR43701:SF2">
    <property type="entry name" value="MEMBRANE TRANSPORTER PROTEIN YJNA-RELATED"/>
    <property type="match status" value="1"/>
</dbReference>
<keyword evidence="4 6" id="KW-1133">Transmembrane helix</keyword>
<feature type="transmembrane region" description="Helical" evidence="6">
    <location>
        <begin position="45"/>
        <end position="67"/>
    </location>
</feature>
<evidence type="ECO:0000313" key="7">
    <source>
        <dbReference type="EMBL" id="CAH1221182.1"/>
    </source>
</evidence>
<evidence type="ECO:0000256" key="6">
    <source>
        <dbReference type="RuleBase" id="RU363041"/>
    </source>
</evidence>
<comment type="caution">
    <text evidence="7">The sequence shown here is derived from an EMBL/GenBank/DDBJ whole genome shotgun (WGS) entry which is preliminary data.</text>
</comment>
<keyword evidence="3 6" id="KW-0812">Transmembrane</keyword>